<dbReference type="Proteomes" id="UP000813463">
    <property type="component" value="Chromosome 1"/>
</dbReference>
<evidence type="ECO:0000313" key="1">
    <source>
        <dbReference type="Proteomes" id="UP000813463"/>
    </source>
</evidence>
<organism evidence="1 2">
    <name type="scientific">Spinacia oleracea</name>
    <name type="common">Spinach</name>
    <dbReference type="NCBI Taxonomy" id="3562"/>
    <lineage>
        <taxon>Eukaryota</taxon>
        <taxon>Viridiplantae</taxon>
        <taxon>Streptophyta</taxon>
        <taxon>Embryophyta</taxon>
        <taxon>Tracheophyta</taxon>
        <taxon>Spermatophyta</taxon>
        <taxon>Magnoliopsida</taxon>
        <taxon>eudicotyledons</taxon>
        <taxon>Gunneridae</taxon>
        <taxon>Pentapetalae</taxon>
        <taxon>Caryophyllales</taxon>
        <taxon>Chenopodiaceae</taxon>
        <taxon>Chenopodioideae</taxon>
        <taxon>Anserineae</taxon>
        <taxon>Spinacia</taxon>
    </lineage>
</organism>
<reference evidence="2" key="2">
    <citation type="submission" date="2025-08" db="UniProtKB">
        <authorList>
            <consortium name="RefSeq"/>
        </authorList>
    </citation>
    <scope>IDENTIFICATION</scope>
    <source>
        <tissue evidence="2">Leaf</tissue>
    </source>
</reference>
<gene>
    <name evidence="2" type="primary">LOC130465887</name>
</gene>
<proteinExistence type="predicted"/>
<name>A0ABM3R4Y8_SPIOL</name>
<dbReference type="GeneID" id="130465887"/>
<reference evidence="1" key="1">
    <citation type="journal article" date="2021" name="Nat. Commun.">
        <title>Genomic analyses provide insights into spinach domestication and the genetic basis of agronomic traits.</title>
        <authorList>
            <person name="Cai X."/>
            <person name="Sun X."/>
            <person name="Xu C."/>
            <person name="Sun H."/>
            <person name="Wang X."/>
            <person name="Ge C."/>
            <person name="Zhang Z."/>
            <person name="Wang Q."/>
            <person name="Fei Z."/>
            <person name="Jiao C."/>
            <person name="Wang Q."/>
        </authorList>
    </citation>
    <scope>NUCLEOTIDE SEQUENCE [LARGE SCALE GENOMIC DNA]</scope>
    <source>
        <strain evidence="1">cv. Varoflay</strain>
    </source>
</reference>
<accession>A0ABM3R4Y8</accession>
<sequence length="131" mass="13748">MKNPKISCLSSQSLTPLTLSLLSLTTLSHSHSVSHSSLSLSGGSRCSSPRRSSVFSLHSPLCGSRFSSLSTVLGVLHSPPSTGIKMEPQLEELCGAIMKMKVEEQVDAVVNVDDPSSPIVASPGTQDSNKV</sequence>
<dbReference type="RefSeq" id="XP_056690676.1">
    <property type="nucleotide sequence ID" value="XM_056834698.1"/>
</dbReference>
<protein>
    <submittedName>
        <fullName evidence="2">Uncharacterized protein</fullName>
    </submittedName>
</protein>
<evidence type="ECO:0000313" key="2">
    <source>
        <dbReference type="RefSeq" id="XP_056690676.1"/>
    </source>
</evidence>
<keyword evidence="1" id="KW-1185">Reference proteome</keyword>